<feature type="transmembrane region" description="Helical" evidence="5">
    <location>
        <begin position="35"/>
        <end position="68"/>
    </location>
</feature>
<proteinExistence type="predicted"/>
<dbReference type="Proteomes" id="UP001236500">
    <property type="component" value="Chromosome"/>
</dbReference>
<dbReference type="PANTHER" id="PTHR31851">
    <property type="entry name" value="FE(2+)/MN(2+) TRANSPORTER PCL1"/>
    <property type="match status" value="1"/>
</dbReference>
<evidence type="ECO:0000256" key="2">
    <source>
        <dbReference type="ARBA" id="ARBA00022692"/>
    </source>
</evidence>
<gene>
    <name evidence="6" type="ORF">PVT68_12235</name>
</gene>
<evidence type="ECO:0000256" key="5">
    <source>
        <dbReference type="SAM" id="Phobius"/>
    </source>
</evidence>
<keyword evidence="2 5" id="KW-0812">Transmembrane</keyword>
<keyword evidence="3 5" id="KW-1133">Transmembrane helix</keyword>
<evidence type="ECO:0000313" key="7">
    <source>
        <dbReference type="Proteomes" id="UP001236500"/>
    </source>
</evidence>
<organism evidence="6 7">
    <name type="scientific">Microbulbifer bruguierae</name>
    <dbReference type="NCBI Taxonomy" id="3029061"/>
    <lineage>
        <taxon>Bacteria</taxon>
        <taxon>Pseudomonadati</taxon>
        <taxon>Pseudomonadota</taxon>
        <taxon>Gammaproteobacteria</taxon>
        <taxon>Cellvibrionales</taxon>
        <taxon>Microbulbiferaceae</taxon>
        <taxon>Microbulbifer</taxon>
    </lineage>
</organism>
<feature type="transmembrane region" description="Helical" evidence="5">
    <location>
        <begin position="164"/>
        <end position="186"/>
    </location>
</feature>
<keyword evidence="4 5" id="KW-0472">Membrane</keyword>
<evidence type="ECO:0000256" key="4">
    <source>
        <dbReference type="ARBA" id="ARBA00023136"/>
    </source>
</evidence>
<name>A0ABY8N9S8_9GAMM</name>
<dbReference type="InterPro" id="IPR008217">
    <property type="entry name" value="Ccc1_fam"/>
</dbReference>
<evidence type="ECO:0000256" key="3">
    <source>
        <dbReference type="ARBA" id="ARBA00022989"/>
    </source>
</evidence>
<protein>
    <submittedName>
        <fullName evidence="6">VIT1/CCC1 transporter family protein</fullName>
    </submittedName>
</protein>
<feature type="transmembrane region" description="Helical" evidence="5">
    <location>
        <begin position="222"/>
        <end position="241"/>
    </location>
</feature>
<comment type="subcellular location">
    <subcellularLocation>
        <location evidence="1">Endomembrane system</location>
        <topology evidence="1">Multi-pass membrane protein</topology>
    </subcellularLocation>
</comment>
<feature type="transmembrane region" description="Helical" evidence="5">
    <location>
        <begin position="193"/>
        <end position="216"/>
    </location>
</feature>
<accession>A0ABY8N9S8</accession>
<reference evidence="6 7" key="1">
    <citation type="submission" date="2023-02" db="EMBL/GenBank/DDBJ databases">
        <title>Description and genomic characterization of Microbulbifer bruguierae sp. nov., isolated from the sediment of mangrove plant Bruguiera sexangula.</title>
        <authorList>
            <person name="Long M."/>
        </authorList>
    </citation>
    <scope>NUCLEOTIDE SEQUENCE [LARGE SCALE GENOMIC DNA]</scope>
    <source>
        <strain evidence="6 7">H12</strain>
    </source>
</reference>
<evidence type="ECO:0000256" key="1">
    <source>
        <dbReference type="ARBA" id="ARBA00004127"/>
    </source>
</evidence>
<dbReference type="RefSeq" id="WP_280318440.1">
    <property type="nucleotide sequence ID" value="NZ_CP118605.1"/>
</dbReference>
<keyword evidence="7" id="KW-1185">Reference proteome</keyword>
<dbReference type="EMBL" id="CP118605">
    <property type="protein sequence ID" value="WGL15538.1"/>
    <property type="molecule type" value="Genomic_DNA"/>
</dbReference>
<dbReference type="Pfam" id="PF01988">
    <property type="entry name" value="VIT1"/>
    <property type="match status" value="1"/>
</dbReference>
<evidence type="ECO:0000313" key="6">
    <source>
        <dbReference type="EMBL" id="WGL15538.1"/>
    </source>
</evidence>
<sequence>MNASKRRQLQREHRPENIARRLAETPRPQRLSDMVLGGIDGCITTFAIASGAFGAGLSPLVVLALGLANLLADGISMAVSNYEAVNAQQRFADNARRIEEEHIHLVPEGEREEIRQIFANKGFSGQNLEHIVDTVTANRGLWIDTMLTEEYGLSGTPPDPLASAWWTFIAFIVVGAIPLLPFLVPALDFSRQFIVSSLLAALVFFSIGLVKGWIYHSSPLRAGMKTLLLGGCAAAVAYLVGNGMQRAFGAI</sequence>